<organism evidence="1">
    <name type="scientific">Isochrysis zhanjiangensis</name>
    <dbReference type="NCBI Taxonomy" id="354139"/>
    <lineage>
        <taxon>Eukaryota</taxon>
        <taxon>Haptista</taxon>
        <taxon>Haptophyta</taxon>
        <taxon>Prymnesiophyceae</taxon>
        <taxon>Isochrysidales</taxon>
        <taxon>Isochrysidaceae</taxon>
        <taxon>Isochrysis</taxon>
    </lineage>
</organism>
<dbReference type="AlphaFoldDB" id="V5RFX6"/>
<proteinExistence type="evidence at transcript level"/>
<feature type="non-terminal residue" evidence="1">
    <location>
        <position position="41"/>
    </location>
</feature>
<keyword evidence="1" id="KW-0808">Transferase</keyword>
<accession>V5RFX6</accession>
<protein>
    <submittedName>
        <fullName evidence="1">Diacylglycerol acyltransferase</fullName>
    </submittedName>
</protein>
<sequence>MKLVSWAHAHHDLRLANVEARLDGAPVDIDTLAKQISRFAT</sequence>
<feature type="non-terminal residue" evidence="1">
    <location>
        <position position="1"/>
    </location>
</feature>
<dbReference type="EMBL" id="KF601207">
    <property type="protein sequence ID" value="AHB33737.1"/>
    <property type="molecule type" value="mRNA"/>
</dbReference>
<name>V5RFX6_9EUKA</name>
<keyword evidence="1" id="KW-0012">Acyltransferase</keyword>
<dbReference type="GO" id="GO:0016746">
    <property type="term" value="F:acyltransferase activity"/>
    <property type="evidence" value="ECO:0007669"/>
    <property type="project" value="UniProtKB-KW"/>
</dbReference>
<evidence type="ECO:0000313" key="1">
    <source>
        <dbReference type="EMBL" id="AHB33737.1"/>
    </source>
</evidence>
<reference evidence="1" key="1">
    <citation type="journal article" date="2016" name="J. Ocean Univ. China">
        <title>Determination of Internal Controls for Quantitative Gene Expression of Isochrysis zhangjiangensis at Nitrogen Stress Condition.</title>
        <authorList>
            <person name="Wu S."/>
            <person name="Zhou J."/>
            <person name="Cao X."/>
            <person name="Xue S."/>
        </authorList>
    </citation>
    <scope>NUCLEOTIDE SEQUENCE</scope>
</reference>